<organism evidence="2 3">
    <name type="scientific">Hibiscus sabdariffa</name>
    <name type="common">roselle</name>
    <dbReference type="NCBI Taxonomy" id="183260"/>
    <lineage>
        <taxon>Eukaryota</taxon>
        <taxon>Viridiplantae</taxon>
        <taxon>Streptophyta</taxon>
        <taxon>Embryophyta</taxon>
        <taxon>Tracheophyta</taxon>
        <taxon>Spermatophyta</taxon>
        <taxon>Magnoliopsida</taxon>
        <taxon>eudicotyledons</taxon>
        <taxon>Gunneridae</taxon>
        <taxon>Pentapetalae</taxon>
        <taxon>rosids</taxon>
        <taxon>malvids</taxon>
        <taxon>Malvales</taxon>
        <taxon>Malvaceae</taxon>
        <taxon>Malvoideae</taxon>
        <taxon>Hibiscus</taxon>
    </lineage>
</organism>
<name>A0ABR2G1E1_9ROSI</name>
<sequence>MVPRYEGYPLMDVHLGSLERNALETVLQAIDLTKEGKVLSDTPLNTYKTNSHSLTAEKQVNHGITTSSKQSSGTTLLASVPKTIVSKDKSKKMILASTAKLNQVATSDARQPRVASLGVTTLLHEIKTKKKEHTAKTLEVPATASRGTKSKSPQ</sequence>
<dbReference type="Proteomes" id="UP001472677">
    <property type="component" value="Unassembled WGS sequence"/>
</dbReference>
<feature type="region of interest" description="Disordered" evidence="1">
    <location>
        <begin position="128"/>
        <end position="154"/>
    </location>
</feature>
<proteinExistence type="predicted"/>
<keyword evidence="3" id="KW-1185">Reference proteome</keyword>
<evidence type="ECO:0000313" key="3">
    <source>
        <dbReference type="Proteomes" id="UP001472677"/>
    </source>
</evidence>
<reference evidence="2 3" key="1">
    <citation type="journal article" date="2024" name="G3 (Bethesda)">
        <title>Genome assembly of Hibiscus sabdariffa L. provides insights into metabolisms of medicinal natural products.</title>
        <authorList>
            <person name="Kim T."/>
        </authorList>
    </citation>
    <scope>NUCLEOTIDE SEQUENCE [LARGE SCALE GENOMIC DNA]</scope>
    <source>
        <strain evidence="2">TK-2024</strain>
        <tissue evidence="2">Old leaves</tissue>
    </source>
</reference>
<comment type="caution">
    <text evidence="2">The sequence shown here is derived from an EMBL/GenBank/DDBJ whole genome shotgun (WGS) entry which is preliminary data.</text>
</comment>
<protein>
    <submittedName>
        <fullName evidence="2">Uncharacterized protein</fullName>
    </submittedName>
</protein>
<evidence type="ECO:0000256" key="1">
    <source>
        <dbReference type="SAM" id="MobiDB-lite"/>
    </source>
</evidence>
<accession>A0ABR2G1E1</accession>
<gene>
    <name evidence="2" type="ORF">V6N12_044939</name>
</gene>
<feature type="compositionally biased region" description="Polar residues" evidence="1">
    <location>
        <begin position="145"/>
        <end position="154"/>
    </location>
</feature>
<dbReference type="EMBL" id="JBBPBM010000003">
    <property type="protein sequence ID" value="KAK8592846.1"/>
    <property type="molecule type" value="Genomic_DNA"/>
</dbReference>
<evidence type="ECO:0000313" key="2">
    <source>
        <dbReference type="EMBL" id="KAK8592846.1"/>
    </source>
</evidence>